<organism evidence="1 2">
    <name type="scientific">Senna tora</name>
    <dbReference type="NCBI Taxonomy" id="362788"/>
    <lineage>
        <taxon>Eukaryota</taxon>
        <taxon>Viridiplantae</taxon>
        <taxon>Streptophyta</taxon>
        <taxon>Embryophyta</taxon>
        <taxon>Tracheophyta</taxon>
        <taxon>Spermatophyta</taxon>
        <taxon>Magnoliopsida</taxon>
        <taxon>eudicotyledons</taxon>
        <taxon>Gunneridae</taxon>
        <taxon>Pentapetalae</taxon>
        <taxon>rosids</taxon>
        <taxon>fabids</taxon>
        <taxon>Fabales</taxon>
        <taxon>Fabaceae</taxon>
        <taxon>Caesalpinioideae</taxon>
        <taxon>Cassia clade</taxon>
        <taxon>Senna</taxon>
    </lineage>
</organism>
<name>A0A834WH99_9FABA</name>
<reference evidence="1" key="1">
    <citation type="submission" date="2020-09" db="EMBL/GenBank/DDBJ databases">
        <title>Genome-Enabled Discovery of Anthraquinone Biosynthesis in Senna tora.</title>
        <authorList>
            <person name="Kang S.-H."/>
            <person name="Pandey R.P."/>
            <person name="Lee C.-M."/>
            <person name="Sim J.-S."/>
            <person name="Jeong J.-T."/>
            <person name="Choi B.-S."/>
            <person name="Jung M."/>
            <person name="Ginzburg D."/>
            <person name="Zhao K."/>
            <person name="Won S.Y."/>
            <person name="Oh T.-J."/>
            <person name="Yu Y."/>
            <person name="Kim N.-H."/>
            <person name="Lee O.R."/>
            <person name="Lee T.-H."/>
            <person name="Bashyal P."/>
            <person name="Kim T.-S."/>
            <person name="Lee W.-H."/>
            <person name="Kawkins C."/>
            <person name="Kim C.-K."/>
            <person name="Kim J.S."/>
            <person name="Ahn B.O."/>
            <person name="Rhee S.Y."/>
            <person name="Sohng J.K."/>
        </authorList>
    </citation>
    <scope>NUCLEOTIDE SEQUENCE</scope>
    <source>
        <tissue evidence="1">Leaf</tissue>
    </source>
</reference>
<protein>
    <submittedName>
        <fullName evidence="1">Uncharacterized protein</fullName>
    </submittedName>
</protein>
<gene>
    <name evidence="1" type="ORF">G2W53_024806</name>
</gene>
<accession>A0A834WH99</accession>
<dbReference type="EMBL" id="JAAIUW010000008">
    <property type="protein sequence ID" value="KAF7819351.1"/>
    <property type="molecule type" value="Genomic_DNA"/>
</dbReference>
<sequence length="164" mass="18801">MIEITIPLSRCIISAVSFIKFQQADTWHYNLLKRCVFILLLLHRDTNFASPIGIDPSQTAVCPCKFVSIGKGSKWVTKYGAEKPPIRMRWVTLKFSQSEMMMTSYPSLLMNVLLYINRPFEMKSPLLLPPPMDINVFEHLTPYATIQGKLCSGNGKHLHFHFLL</sequence>
<proteinExistence type="predicted"/>
<evidence type="ECO:0000313" key="1">
    <source>
        <dbReference type="EMBL" id="KAF7819351.1"/>
    </source>
</evidence>
<keyword evidence="2" id="KW-1185">Reference proteome</keyword>
<dbReference type="Proteomes" id="UP000634136">
    <property type="component" value="Unassembled WGS sequence"/>
</dbReference>
<dbReference type="AlphaFoldDB" id="A0A834WH99"/>
<comment type="caution">
    <text evidence="1">The sequence shown here is derived from an EMBL/GenBank/DDBJ whole genome shotgun (WGS) entry which is preliminary data.</text>
</comment>
<evidence type="ECO:0000313" key="2">
    <source>
        <dbReference type="Proteomes" id="UP000634136"/>
    </source>
</evidence>